<dbReference type="EMBL" id="CP020472">
    <property type="protein sequence ID" value="ARD21965.1"/>
    <property type="molecule type" value="Genomic_DNA"/>
</dbReference>
<dbReference type="Pfam" id="PF02369">
    <property type="entry name" value="Big_1"/>
    <property type="match status" value="1"/>
</dbReference>
<dbReference type="RefSeq" id="WP_080915474.1">
    <property type="nucleotide sequence ID" value="NZ_CP020472.1"/>
</dbReference>
<evidence type="ECO:0000259" key="3">
    <source>
        <dbReference type="PROSITE" id="PS51127"/>
    </source>
</evidence>
<sequence>MRSAQRLFLALLSSIFLFACSGGGSISDDGGGGTDPVEVISVELTSSVADGAEVDATTGAVLTATVTSSTQGAVSGTLVSFVLNNTELGTFSNETATAVTNSDGVATISIFSANIAGSGSVVASTADGGSNALAITMKGDGTMTGSNTLTVALVDTSGNSISEISDDVPGEVHATYLDVAGNAISGELATFSTKLGLGIINPTTGTAITDSNGVAKISLTAGTIAGADEITVVIGETTETIGFTTLGDVSVVNPIDEYEITLTVEDSANNELRDISQDSPGTVLATLTKLGAAAAFEPVSFSITGEGIINPTSGNALTDANGIATVTLLTGDIKGAGTLTATFVLDNDSVSDDFSYSVAGDAEGGDGEVNDLVVTLVDTSGNQTSYISQASPGRAQVFLSDDSGNPLQNKVITFTSTLGNFLPNSGTALTDASGKAEILITAGTVEGAATITASFGSTQATIGFETAGDDIDPVAADPSITFDIYDCNDASSFDKALKNFEVCTVTDNITNQRPGILGAIVTLEGSNQPLKQVLVSAGTTLGAISPASATAITDSDGKAILDLYSDGAVGAGEVSLSVKQVTSTKAFEIGRVDIDLQVSTYIGTGTIPAGGSTVIEVTVLDPDGAIETTQPFNLEFSSQCMSAGNAVIDSPVVTNAGKGFATYKSINCQGTDTITVSAITGASTVTATIDVLIEAISVGAIQFIEASPTKLAIKGSGGLSDAGERSETSQVSFKLLNEIGQAAAAKRVCFELSTEVGGMTLSPAPIADDFVNCPNMPKVGDAEYPADLTQANKYAVAYTDANGDVTVTVRSGNVPTPVKVFAVWQDENDPSSLPVSNISDSLTVTTGLADYNSFSLSASVLNVEGWNRDGETSTVTIRSADHFNNPVPAGTVVHFVTEGGNIGQGDLDGSCTTVSNTGTCSVIWTSSNPRPFDGTTVTCPNGGFNGSVLPPCTGATMAGYTDGTNSVIAEPRPGRSTITAYAIGEESFVDLNGNGLFDTGEQWIDLSEAFFDHNEDGNYRDTIVSPLPDGAVNEEYVDYNSNGTFDTADGFYTGLLCATGSEASCTQTGINNTQAQLNVFRNIPIVMSGSVPFGRLVDIDDAGAITPVTAIDLRSVFVPVDPSDPNGPQEDVGLSSKTIYLFVSDINNNTLANGTTITAQSGNGDLAEATTEYTIGNNTSNKPLLYAFTVSRESSANQKTEGLLSITVQTLFGDAVTYTVNVLDNG</sequence>
<organism evidence="4 5">
    <name type="scientific">Shewanella japonica</name>
    <dbReference type="NCBI Taxonomy" id="93973"/>
    <lineage>
        <taxon>Bacteria</taxon>
        <taxon>Pseudomonadati</taxon>
        <taxon>Pseudomonadota</taxon>
        <taxon>Gammaproteobacteria</taxon>
        <taxon>Alteromonadales</taxon>
        <taxon>Shewanellaceae</taxon>
        <taxon>Shewanella</taxon>
    </lineage>
</organism>
<dbReference type="PROSITE" id="PS51257">
    <property type="entry name" value="PROKAR_LIPOPROTEIN"/>
    <property type="match status" value="1"/>
</dbReference>
<evidence type="ECO:0000256" key="2">
    <source>
        <dbReference type="SAM" id="SignalP"/>
    </source>
</evidence>
<dbReference type="InterPro" id="IPR003344">
    <property type="entry name" value="Big_1_dom"/>
</dbReference>
<reference evidence="4 5" key="1">
    <citation type="submission" date="2017-03" db="EMBL/GenBank/DDBJ databases">
        <title>Genome sequencing of Shewanella japonica KCTC 22435.</title>
        <authorList>
            <person name="Kim K.M."/>
        </authorList>
    </citation>
    <scope>NUCLEOTIDE SEQUENCE [LARGE SCALE GENOMIC DNA]</scope>
    <source>
        <strain evidence="4 5">KCTC 22435</strain>
    </source>
</reference>
<dbReference type="SUPFAM" id="SSF49373">
    <property type="entry name" value="Invasin/intimin cell-adhesion fragments"/>
    <property type="match status" value="4"/>
</dbReference>
<dbReference type="Gene3D" id="2.60.40.10">
    <property type="entry name" value="Immunoglobulins"/>
    <property type="match status" value="6"/>
</dbReference>
<evidence type="ECO:0000313" key="5">
    <source>
        <dbReference type="Proteomes" id="UP000191820"/>
    </source>
</evidence>
<comment type="similarity">
    <text evidence="1">Belongs to the intimin/invasin family.</text>
</comment>
<dbReference type="PROSITE" id="PS51127">
    <property type="entry name" value="BIG1"/>
    <property type="match status" value="1"/>
</dbReference>
<evidence type="ECO:0000256" key="1">
    <source>
        <dbReference type="ARBA" id="ARBA00010116"/>
    </source>
</evidence>
<gene>
    <name evidence="4" type="ORF">SJ2017_1652</name>
</gene>
<proteinExistence type="inferred from homology"/>
<feature type="chain" id="PRO_5047473148" description="Big-1 domain-containing protein" evidence="2">
    <location>
        <begin position="20"/>
        <end position="1226"/>
    </location>
</feature>
<evidence type="ECO:0000313" key="4">
    <source>
        <dbReference type="EMBL" id="ARD21965.1"/>
    </source>
</evidence>
<protein>
    <recommendedName>
        <fullName evidence="3">Big-1 domain-containing protein</fullName>
    </recommendedName>
</protein>
<feature type="signal peptide" evidence="2">
    <location>
        <begin position="1"/>
        <end position="19"/>
    </location>
</feature>
<accession>A0ABM6JIH8</accession>
<dbReference type="SMART" id="SM00634">
    <property type="entry name" value="BID_1"/>
    <property type="match status" value="3"/>
</dbReference>
<feature type="domain" description="Big-1" evidence="3">
    <location>
        <begin position="369"/>
        <end position="465"/>
    </location>
</feature>
<dbReference type="Proteomes" id="UP000191820">
    <property type="component" value="Chromosome"/>
</dbReference>
<keyword evidence="5" id="KW-1185">Reference proteome</keyword>
<dbReference type="InterPro" id="IPR008964">
    <property type="entry name" value="Invasin/intimin_cell_adhesion"/>
</dbReference>
<keyword evidence="2" id="KW-0732">Signal</keyword>
<name>A0ABM6JIH8_9GAMM</name>
<dbReference type="InterPro" id="IPR013783">
    <property type="entry name" value="Ig-like_fold"/>
</dbReference>